<dbReference type="GO" id="GO:0003677">
    <property type="term" value="F:DNA binding"/>
    <property type="evidence" value="ECO:0007669"/>
    <property type="project" value="UniProtKB-KW"/>
</dbReference>
<dbReference type="Proteomes" id="UP000182661">
    <property type="component" value="Unassembled WGS sequence"/>
</dbReference>
<dbReference type="RefSeq" id="WP_083531290.1">
    <property type="nucleotide sequence ID" value="NZ_LSRP01000125.1"/>
</dbReference>
<dbReference type="PRINTS" id="PR00038">
    <property type="entry name" value="HTHLUXR"/>
</dbReference>
<dbReference type="InterPro" id="IPR000792">
    <property type="entry name" value="Tscrpt_reg_LuxR_C"/>
</dbReference>
<dbReference type="SUPFAM" id="SSF46894">
    <property type="entry name" value="C-terminal effector domain of the bipartite response regulators"/>
    <property type="match status" value="1"/>
</dbReference>
<evidence type="ECO:0000313" key="6">
    <source>
        <dbReference type="Proteomes" id="UP000182661"/>
    </source>
</evidence>
<comment type="caution">
    <text evidence="5">The sequence shown here is derived from an EMBL/GenBank/DDBJ whole genome shotgun (WGS) entry which is preliminary data.</text>
</comment>
<keyword evidence="2" id="KW-0238">DNA-binding</keyword>
<dbReference type="CDD" id="cd06170">
    <property type="entry name" value="LuxR_C_like"/>
    <property type="match status" value="1"/>
</dbReference>
<dbReference type="EMBL" id="LSRP01000125">
    <property type="protein sequence ID" value="OJF91487.1"/>
    <property type="molecule type" value="Genomic_DNA"/>
</dbReference>
<dbReference type="GO" id="GO:0006355">
    <property type="term" value="P:regulation of DNA-templated transcription"/>
    <property type="evidence" value="ECO:0007669"/>
    <property type="project" value="InterPro"/>
</dbReference>
<proteinExistence type="predicted"/>
<keyword evidence="6" id="KW-1185">Reference proteome</keyword>
<evidence type="ECO:0000313" key="5">
    <source>
        <dbReference type="EMBL" id="OJF91487.1"/>
    </source>
</evidence>
<evidence type="ECO:0000256" key="1">
    <source>
        <dbReference type="ARBA" id="ARBA00023015"/>
    </source>
</evidence>
<dbReference type="SMART" id="SM00421">
    <property type="entry name" value="HTH_LUXR"/>
    <property type="match status" value="1"/>
</dbReference>
<evidence type="ECO:0000259" key="4">
    <source>
        <dbReference type="PROSITE" id="PS50043"/>
    </source>
</evidence>
<dbReference type="Gene3D" id="3.30.450.80">
    <property type="entry name" value="Transcription factor LuxR-like, autoinducer-binding domain"/>
    <property type="match status" value="1"/>
</dbReference>
<dbReference type="OrthoDB" id="9803630at2"/>
<dbReference type="Pfam" id="PF00196">
    <property type="entry name" value="GerE"/>
    <property type="match status" value="1"/>
</dbReference>
<dbReference type="PROSITE" id="PS50043">
    <property type="entry name" value="HTH_LUXR_2"/>
    <property type="match status" value="1"/>
</dbReference>
<dbReference type="Gene3D" id="1.10.10.10">
    <property type="entry name" value="Winged helix-like DNA-binding domain superfamily/Winged helix DNA-binding domain"/>
    <property type="match status" value="1"/>
</dbReference>
<dbReference type="Pfam" id="PF03472">
    <property type="entry name" value="Autoind_bind"/>
    <property type="match status" value="1"/>
</dbReference>
<keyword evidence="1" id="KW-0805">Transcription regulation</keyword>
<name>A0A657LMV7_9HYPH</name>
<reference evidence="5 6" key="1">
    <citation type="submission" date="2016-02" db="EMBL/GenBank/DDBJ databases">
        <title>Genome sequencing of a beta-galactosidase producing bacteria Rhizobium sp. 59.</title>
        <authorList>
            <person name="Wang D."/>
            <person name="Kot W."/>
            <person name="Qin Y."/>
            <person name="Hansen L."/>
            <person name="Naqvi K."/>
            <person name="Rensing C."/>
        </authorList>
    </citation>
    <scope>NUCLEOTIDE SEQUENCE [LARGE SCALE GENOMIC DNA]</scope>
    <source>
        <strain evidence="5 6">59</strain>
    </source>
</reference>
<dbReference type="InterPro" id="IPR016032">
    <property type="entry name" value="Sig_transdc_resp-reg_C-effctor"/>
</dbReference>
<dbReference type="InterPro" id="IPR005143">
    <property type="entry name" value="TF_LuxR_autoind-bd_dom"/>
</dbReference>
<dbReference type="InterPro" id="IPR036388">
    <property type="entry name" value="WH-like_DNA-bd_sf"/>
</dbReference>
<dbReference type="SUPFAM" id="SSF75516">
    <property type="entry name" value="Pheromone-binding domain of LuxR-like quorum-sensing transcription factors"/>
    <property type="match status" value="1"/>
</dbReference>
<dbReference type="AlphaFoldDB" id="A0A657LMV7"/>
<gene>
    <name evidence="5" type="ORF">AX760_23295</name>
</gene>
<evidence type="ECO:0000256" key="3">
    <source>
        <dbReference type="ARBA" id="ARBA00023163"/>
    </source>
</evidence>
<sequence length="237" mass="26947">MPVDPWNKFYRYIDAIRFAKRERHFKRSLQNLAHNLGFEMYAYLDVRSKAAVAISNYPREWQVRYFKQSYQKVDPVVEAAKRKKAPFTWSMGERQFKHGEKRDFSREANGLGICSGVTIPVPAGFGHMSLLTFASSQAMVTENQKLDHGPSIAVASLTHAYLSFRHPRFRALGGIRLTTQEATCLRWAAEGKSMDETAKLLEIRYTTVRAYLDNAREKLGAVTLIQAAATAARLNLI</sequence>
<accession>A0A657LMV7</accession>
<evidence type="ECO:0000256" key="2">
    <source>
        <dbReference type="ARBA" id="ARBA00023125"/>
    </source>
</evidence>
<dbReference type="InterPro" id="IPR036693">
    <property type="entry name" value="TF_LuxR_autoind-bd_dom_sf"/>
</dbReference>
<keyword evidence="3" id="KW-0804">Transcription</keyword>
<organism evidence="5 6">
    <name type="scientific">Pararhizobium antarcticum</name>
    <dbReference type="NCBI Taxonomy" id="1798805"/>
    <lineage>
        <taxon>Bacteria</taxon>
        <taxon>Pseudomonadati</taxon>
        <taxon>Pseudomonadota</taxon>
        <taxon>Alphaproteobacteria</taxon>
        <taxon>Hyphomicrobiales</taxon>
        <taxon>Rhizobiaceae</taxon>
        <taxon>Rhizobium/Agrobacterium group</taxon>
        <taxon>Pararhizobium</taxon>
    </lineage>
</organism>
<protein>
    <recommendedName>
        <fullName evidence="4">HTH luxR-type domain-containing protein</fullName>
    </recommendedName>
</protein>
<feature type="domain" description="HTH luxR-type" evidence="4">
    <location>
        <begin position="170"/>
        <end position="235"/>
    </location>
</feature>